<evidence type="ECO:0000256" key="1">
    <source>
        <dbReference type="SAM" id="MobiDB-lite"/>
    </source>
</evidence>
<dbReference type="RefSeq" id="WP_111929444.1">
    <property type="nucleotide sequence ID" value="NZ_CADFFP010000001.1"/>
</dbReference>
<keyword evidence="2" id="KW-0812">Transmembrane</keyword>
<dbReference type="Proteomes" id="UP000248918">
    <property type="component" value="Unassembled WGS sequence"/>
</dbReference>
<feature type="transmembrane region" description="Helical" evidence="2">
    <location>
        <begin position="39"/>
        <end position="57"/>
    </location>
</feature>
<dbReference type="EMBL" id="QLTK01000002">
    <property type="protein sequence ID" value="RAS37805.1"/>
    <property type="molecule type" value="Genomic_DNA"/>
</dbReference>
<comment type="caution">
    <text evidence="3">The sequence shown here is derived from an EMBL/GenBank/DDBJ whole genome shotgun (WGS) entry which is preliminary data.</text>
</comment>
<keyword evidence="2" id="KW-0472">Membrane</keyword>
<evidence type="ECO:0000313" key="4">
    <source>
        <dbReference type="Proteomes" id="UP000248918"/>
    </source>
</evidence>
<organism evidence="3 4">
    <name type="scientific">Paraburkholderia bryophila</name>
    <dbReference type="NCBI Taxonomy" id="420952"/>
    <lineage>
        <taxon>Bacteria</taxon>
        <taxon>Pseudomonadati</taxon>
        <taxon>Pseudomonadota</taxon>
        <taxon>Betaproteobacteria</taxon>
        <taxon>Burkholderiales</taxon>
        <taxon>Burkholderiaceae</taxon>
        <taxon>Paraburkholderia</taxon>
    </lineage>
</organism>
<evidence type="ECO:0000256" key="2">
    <source>
        <dbReference type="SAM" id="Phobius"/>
    </source>
</evidence>
<proteinExistence type="predicted"/>
<sequence>MQFTAFSGTSVGRDNPPAVAKEGPGPLPQGRYYSPVMKIARYIANLAITLLLGDLLARQLAATVYAKPGTIESIRRLLMNSGVLKPDSQYDINGMLLLVILVASIAVVGVAVWLLNIGVRRYRQTRSQ</sequence>
<evidence type="ECO:0000313" key="3">
    <source>
        <dbReference type="EMBL" id="RAS37805.1"/>
    </source>
</evidence>
<name>A0A329D5D5_9BURK</name>
<protein>
    <submittedName>
        <fullName evidence="3">Uncharacterized protein</fullName>
    </submittedName>
</protein>
<keyword evidence="2" id="KW-1133">Transmembrane helix</keyword>
<reference evidence="3 4" key="1">
    <citation type="submission" date="2018-06" db="EMBL/GenBank/DDBJ databases">
        <title>Genomic Encyclopedia of Type Strains, Phase III (KMG-III): the genomes of soil and plant-associated and newly described type strains.</title>
        <authorList>
            <person name="Whitman W."/>
        </authorList>
    </citation>
    <scope>NUCLEOTIDE SEQUENCE [LARGE SCALE GENOMIC DNA]</scope>
    <source>
        <strain evidence="3 4">LMG 23644</strain>
    </source>
</reference>
<feature type="compositionally biased region" description="Polar residues" evidence="1">
    <location>
        <begin position="1"/>
        <end position="12"/>
    </location>
</feature>
<feature type="region of interest" description="Disordered" evidence="1">
    <location>
        <begin position="1"/>
        <end position="26"/>
    </location>
</feature>
<accession>A0A329D5D5</accession>
<gene>
    <name evidence="3" type="ORF">BX591_10286</name>
</gene>
<feature type="transmembrane region" description="Helical" evidence="2">
    <location>
        <begin position="95"/>
        <end position="119"/>
    </location>
</feature>
<dbReference type="AlphaFoldDB" id="A0A329D5D5"/>